<dbReference type="Proteomes" id="UP000196074">
    <property type="component" value="Unassembled WGS sequence"/>
</dbReference>
<feature type="active site" evidence="2">
    <location>
        <position position="131"/>
    </location>
</feature>
<keyword evidence="2" id="KW-0378">Hydrolase</keyword>
<comment type="similarity">
    <text evidence="1 2">Belongs to the polypeptide deformylase family.</text>
</comment>
<feature type="binding site" evidence="2">
    <location>
        <position position="88"/>
    </location>
    <ligand>
        <name>Fe cation</name>
        <dbReference type="ChEBI" id="CHEBI:24875"/>
    </ligand>
</feature>
<feature type="binding site" evidence="2">
    <location>
        <position position="130"/>
    </location>
    <ligand>
        <name>Fe cation</name>
        <dbReference type="ChEBI" id="CHEBI:24875"/>
    </ligand>
</feature>
<protein>
    <recommendedName>
        <fullName evidence="2">Peptide deformylase</fullName>
        <shortName evidence="2">PDF</shortName>
        <ecNumber evidence="2">3.5.1.88</ecNumber>
    </recommendedName>
    <alternativeName>
        <fullName evidence="2">Polypeptide deformylase</fullName>
    </alternativeName>
</protein>
<keyword evidence="2" id="KW-0479">Metal-binding</keyword>
<dbReference type="NCBIfam" id="TIGR00079">
    <property type="entry name" value="pept_deformyl"/>
    <property type="match status" value="1"/>
</dbReference>
<evidence type="ECO:0000313" key="3">
    <source>
        <dbReference type="EMBL" id="OUQ10810.1"/>
    </source>
</evidence>
<dbReference type="GO" id="GO:0046872">
    <property type="term" value="F:metal ion binding"/>
    <property type="evidence" value="ECO:0007669"/>
    <property type="project" value="UniProtKB-KW"/>
</dbReference>
<dbReference type="HAMAP" id="MF_00163">
    <property type="entry name" value="Pep_deformylase"/>
    <property type="match status" value="1"/>
</dbReference>
<comment type="catalytic activity">
    <reaction evidence="2">
        <text>N-terminal N-formyl-L-methionyl-[peptide] + H2O = N-terminal L-methionyl-[peptide] + formate</text>
        <dbReference type="Rhea" id="RHEA:24420"/>
        <dbReference type="Rhea" id="RHEA-COMP:10639"/>
        <dbReference type="Rhea" id="RHEA-COMP:10640"/>
        <dbReference type="ChEBI" id="CHEBI:15377"/>
        <dbReference type="ChEBI" id="CHEBI:15740"/>
        <dbReference type="ChEBI" id="CHEBI:49298"/>
        <dbReference type="ChEBI" id="CHEBI:64731"/>
        <dbReference type="EC" id="3.5.1.88"/>
    </reaction>
</comment>
<dbReference type="EC" id="3.5.1.88" evidence="2"/>
<dbReference type="Pfam" id="PF01327">
    <property type="entry name" value="Pep_deformylase"/>
    <property type="match status" value="1"/>
</dbReference>
<proteinExistence type="inferred from homology"/>
<dbReference type="InterPro" id="IPR036821">
    <property type="entry name" value="Peptide_deformylase_sf"/>
</dbReference>
<evidence type="ECO:0000256" key="2">
    <source>
        <dbReference type="HAMAP-Rule" id="MF_00163"/>
    </source>
</evidence>
<evidence type="ECO:0000313" key="4">
    <source>
        <dbReference type="Proteomes" id="UP000196074"/>
    </source>
</evidence>
<keyword evidence="2" id="KW-0648">Protein biosynthesis</keyword>
<dbReference type="NCBIfam" id="NF001159">
    <property type="entry name" value="PRK00150.1-3"/>
    <property type="match status" value="1"/>
</dbReference>
<accession>A0A1Y4R0H2</accession>
<keyword evidence="2" id="KW-0408">Iron</keyword>
<dbReference type="Gene3D" id="3.90.45.10">
    <property type="entry name" value="Peptide deformylase"/>
    <property type="match status" value="1"/>
</dbReference>
<dbReference type="GO" id="GO:0006412">
    <property type="term" value="P:translation"/>
    <property type="evidence" value="ECO:0007669"/>
    <property type="project" value="UniProtKB-UniRule"/>
</dbReference>
<name>A0A1Y4R0H2_9ENTE</name>
<dbReference type="AlphaFoldDB" id="A0A1Y4R0H2"/>
<organism evidence="3 4">
    <name type="scientific">Enterococcus cecorum</name>
    <dbReference type="NCBI Taxonomy" id="44008"/>
    <lineage>
        <taxon>Bacteria</taxon>
        <taxon>Bacillati</taxon>
        <taxon>Bacillota</taxon>
        <taxon>Bacilli</taxon>
        <taxon>Lactobacillales</taxon>
        <taxon>Enterococcaceae</taxon>
        <taxon>Enterococcus</taxon>
    </lineage>
</organism>
<dbReference type="InterPro" id="IPR023635">
    <property type="entry name" value="Peptide_deformylase"/>
</dbReference>
<comment type="cofactor">
    <cofactor evidence="2">
        <name>Fe(2+)</name>
        <dbReference type="ChEBI" id="CHEBI:29033"/>
    </cofactor>
    <text evidence="2">Binds 1 Fe(2+) ion.</text>
</comment>
<dbReference type="EMBL" id="NFLC01000007">
    <property type="protein sequence ID" value="OUQ10810.1"/>
    <property type="molecule type" value="Genomic_DNA"/>
</dbReference>
<feature type="binding site" evidence="2">
    <location>
        <position position="134"/>
    </location>
    <ligand>
        <name>Fe cation</name>
        <dbReference type="ChEBI" id="CHEBI:24875"/>
    </ligand>
</feature>
<dbReference type="SUPFAM" id="SSF56420">
    <property type="entry name" value="Peptide deformylase"/>
    <property type="match status" value="1"/>
</dbReference>
<dbReference type="PANTHER" id="PTHR10458:SF22">
    <property type="entry name" value="PEPTIDE DEFORMYLASE"/>
    <property type="match status" value="1"/>
</dbReference>
<comment type="function">
    <text evidence="2">Removes the formyl group from the N-terminal Met of newly synthesized proteins. Requires at least a dipeptide for an efficient rate of reaction. N-terminal L-methionine is a prerequisite for activity but the enzyme has broad specificity at other positions.</text>
</comment>
<dbReference type="PIRSF" id="PIRSF004749">
    <property type="entry name" value="Pep_def"/>
    <property type="match status" value="1"/>
</dbReference>
<reference evidence="4" key="1">
    <citation type="submission" date="2017-04" db="EMBL/GenBank/DDBJ databases">
        <title>Function of individual gut microbiota members based on whole genome sequencing of pure cultures obtained from chicken caecum.</title>
        <authorList>
            <person name="Medvecky M."/>
            <person name="Cejkova D."/>
            <person name="Polansky O."/>
            <person name="Karasova D."/>
            <person name="Kubasova T."/>
            <person name="Cizek A."/>
            <person name="Rychlik I."/>
        </authorList>
    </citation>
    <scope>NUCLEOTIDE SEQUENCE [LARGE SCALE GENOMIC DNA]</scope>
    <source>
        <strain evidence="4">An144</strain>
    </source>
</reference>
<dbReference type="PANTHER" id="PTHR10458">
    <property type="entry name" value="PEPTIDE DEFORMYLASE"/>
    <property type="match status" value="1"/>
</dbReference>
<comment type="caution">
    <text evidence="3">The sequence shown here is derived from an EMBL/GenBank/DDBJ whole genome shotgun (WGS) entry which is preliminary data.</text>
</comment>
<gene>
    <name evidence="2" type="primary">def</name>
    <name evidence="3" type="ORF">B5E88_05080</name>
</gene>
<dbReference type="GO" id="GO:0042586">
    <property type="term" value="F:peptide deformylase activity"/>
    <property type="evidence" value="ECO:0007669"/>
    <property type="project" value="UniProtKB-UniRule"/>
</dbReference>
<evidence type="ECO:0000256" key="1">
    <source>
        <dbReference type="ARBA" id="ARBA00010759"/>
    </source>
</evidence>
<sequence length="164" mass="18820">MLLNIVEVPNEILRKETKEVQQITPELLTLLDNMYETMVASDGVGIAAPQVGSDLKVAIVEVEEGDKFELINPEIIEQSGEDIDVEGCLSIPHFYGTVKRSDYVKVRFYDRLGDEYEVEAEGFLARAFQHEIDHLHGILFTDHLIEEIKEEDLESYYESRENEE</sequence>
<dbReference type="PRINTS" id="PR01576">
    <property type="entry name" value="PDEFORMYLASE"/>
</dbReference>
<dbReference type="CDD" id="cd00487">
    <property type="entry name" value="Pep_deformylase"/>
    <property type="match status" value="1"/>
</dbReference>
<dbReference type="RefSeq" id="WP_047338368.1">
    <property type="nucleotide sequence ID" value="NZ_AP035890.1"/>
</dbReference>